<dbReference type="PANTHER" id="PTHR48475">
    <property type="entry name" value="RIBONUCLEASE H"/>
    <property type="match status" value="1"/>
</dbReference>
<dbReference type="PANTHER" id="PTHR48475:SF2">
    <property type="entry name" value="RIBONUCLEASE H"/>
    <property type="match status" value="1"/>
</dbReference>
<accession>A0AAV3RJM1</accession>
<evidence type="ECO:0000313" key="2">
    <source>
        <dbReference type="Proteomes" id="UP001454036"/>
    </source>
</evidence>
<protein>
    <submittedName>
        <fullName evidence="1">Uncharacterized protein</fullName>
    </submittedName>
</protein>
<sequence length="159" mass="18960">MDREIANCVVVSKTQFALVYGTEVVLPMEVGLPSYCKRGFDEEENNLRMREELNFTDELRDKALFKMVQYKHLMARTYKRQVKNRQFKVGDLLLRMYANKLSPKWEGPYKIAKVVGPETYELSHLNGKSINHTWHATILMFEFYLKCYLCRYYERKRAP</sequence>
<comment type="caution">
    <text evidence="1">The sequence shown here is derived from an EMBL/GenBank/DDBJ whole genome shotgun (WGS) entry which is preliminary data.</text>
</comment>
<dbReference type="EMBL" id="BAABME010043257">
    <property type="protein sequence ID" value="GAA0175423.1"/>
    <property type="molecule type" value="Genomic_DNA"/>
</dbReference>
<keyword evidence="2" id="KW-1185">Reference proteome</keyword>
<proteinExistence type="predicted"/>
<evidence type="ECO:0000313" key="1">
    <source>
        <dbReference type="EMBL" id="GAA0175423.1"/>
    </source>
</evidence>
<dbReference type="Proteomes" id="UP001454036">
    <property type="component" value="Unassembled WGS sequence"/>
</dbReference>
<dbReference type="AlphaFoldDB" id="A0AAV3RJM1"/>
<gene>
    <name evidence="1" type="ORF">LIER_43998</name>
</gene>
<organism evidence="1 2">
    <name type="scientific">Lithospermum erythrorhizon</name>
    <name type="common">Purple gromwell</name>
    <name type="synonym">Lithospermum officinale var. erythrorhizon</name>
    <dbReference type="NCBI Taxonomy" id="34254"/>
    <lineage>
        <taxon>Eukaryota</taxon>
        <taxon>Viridiplantae</taxon>
        <taxon>Streptophyta</taxon>
        <taxon>Embryophyta</taxon>
        <taxon>Tracheophyta</taxon>
        <taxon>Spermatophyta</taxon>
        <taxon>Magnoliopsida</taxon>
        <taxon>eudicotyledons</taxon>
        <taxon>Gunneridae</taxon>
        <taxon>Pentapetalae</taxon>
        <taxon>asterids</taxon>
        <taxon>lamiids</taxon>
        <taxon>Boraginales</taxon>
        <taxon>Boraginaceae</taxon>
        <taxon>Boraginoideae</taxon>
        <taxon>Lithospermeae</taxon>
        <taxon>Lithospermum</taxon>
    </lineage>
</organism>
<name>A0AAV3RJM1_LITER</name>
<reference evidence="1 2" key="1">
    <citation type="submission" date="2024-01" db="EMBL/GenBank/DDBJ databases">
        <title>The complete chloroplast genome sequence of Lithospermum erythrorhizon: insights into the phylogenetic relationship among Boraginaceae species and the maternal lineages of purple gromwells.</title>
        <authorList>
            <person name="Okada T."/>
            <person name="Watanabe K."/>
        </authorList>
    </citation>
    <scope>NUCLEOTIDE SEQUENCE [LARGE SCALE GENOMIC DNA]</scope>
</reference>